<dbReference type="AlphaFoldDB" id="A0A4C1XMI3"/>
<reference evidence="1 2" key="1">
    <citation type="journal article" date="2019" name="Commun. Biol.">
        <title>The bagworm genome reveals a unique fibroin gene that provides high tensile strength.</title>
        <authorList>
            <person name="Kono N."/>
            <person name="Nakamura H."/>
            <person name="Ohtoshi R."/>
            <person name="Tomita M."/>
            <person name="Numata K."/>
            <person name="Arakawa K."/>
        </authorList>
    </citation>
    <scope>NUCLEOTIDE SEQUENCE [LARGE SCALE GENOMIC DNA]</scope>
</reference>
<proteinExistence type="predicted"/>
<gene>
    <name evidence="1" type="ORF">EVAR_38709_1</name>
</gene>
<comment type="caution">
    <text evidence="1">The sequence shown here is derived from an EMBL/GenBank/DDBJ whole genome shotgun (WGS) entry which is preliminary data.</text>
</comment>
<organism evidence="1 2">
    <name type="scientific">Eumeta variegata</name>
    <name type="common">Bagworm moth</name>
    <name type="synonym">Eumeta japonica</name>
    <dbReference type="NCBI Taxonomy" id="151549"/>
    <lineage>
        <taxon>Eukaryota</taxon>
        <taxon>Metazoa</taxon>
        <taxon>Ecdysozoa</taxon>
        <taxon>Arthropoda</taxon>
        <taxon>Hexapoda</taxon>
        <taxon>Insecta</taxon>
        <taxon>Pterygota</taxon>
        <taxon>Neoptera</taxon>
        <taxon>Endopterygota</taxon>
        <taxon>Lepidoptera</taxon>
        <taxon>Glossata</taxon>
        <taxon>Ditrysia</taxon>
        <taxon>Tineoidea</taxon>
        <taxon>Psychidae</taxon>
        <taxon>Oiketicinae</taxon>
        <taxon>Eumeta</taxon>
    </lineage>
</organism>
<protein>
    <submittedName>
        <fullName evidence="1">Uncharacterized protein</fullName>
    </submittedName>
</protein>
<dbReference type="EMBL" id="BGZK01000891">
    <property type="protein sequence ID" value="GBP64222.1"/>
    <property type="molecule type" value="Genomic_DNA"/>
</dbReference>
<name>A0A4C1XMI3_EUMVA</name>
<sequence>MGEHRIPNFQVDFKPPSSRPYRGQDYLQKNCTSKEPEHGWDTLFGYELPVTNSQYRRAIPHFGFSFTVTSKYKFMRCARKMMNSVSMFRLVYCITSFTSGGQSATAMLQSATDALIPLQLINGASA</sequence>
<evidence type="ECO:0000313" key="1">
    <source>
        <dbReference type="EMBL" id="GBP64222.1"/>
    </source>
</evidence>
<evidence type="ECO:0000313" key="2">
    <source>
        <dbReference type="Proteomes" id="UP000299102"/>
    </source>
</evidence>
<keyword evidence="2" id="KW-1185">Reference proteome</keyword>
<dbReference type="Proteomes" id="UP000299102">
    <property type="component" value="Unassembled WGS sequence"/>
</dbReference>
<accession>A0A4C1XMI3</accession>